<dbReference type="Pfam" id="PF11367">
    <property type="entry name" value="Tail_completion_gp17"/>
    <property type="match status" value="1"/>
</dbReference>
<keyword evidence="2" id="KW-1185">Reference proteome</keyword>
<accession>A0ABU9AYE5</accession>
<proteinExistence type="predicted"/>
<dbReference type="EMBL" id="JBBUKT010000008">
    <property type="protein sequence ID" value="MEK7952781.1"/>
    <property type="molecule type" value="Genomic_DNA"/>
</dbReference>
<evidence type="ECO:0008006" key="3">
    <source>
        <dbReference type="Google" id="ProtNLM"/>
    </source>
</evidence>
<sequence>MINDLLTWFVAAVKQEPTLAALQARVFPDVAPEQTPNPCMIYQFIENEGEPVLDAGAATHGTLAFQVRIYGDSRREANAFRESIRLKFQGMTPQAIGGGWKIEGSAWGDLPDTYEKETKDYGALGVVEFHVAR</sequence>
<reference evidence="1 2" key="1">
    <citation type="submission" date="2024-04" db="EMBL/GenBank/DDBJ databases">
        <title>Luteolibacter sp. isolated from soil.</title>
        <authorList>
            <person name="An J."/>
        </authorList>
    </citation>
    <scope>NUCLEOTIDE SEQUENCE [LARGE SCALE GENOMIC DNA]</scope>
    <source>
        <strain evidence="1 2">Y139</strain>
    </source>
</reference>
<dbReference type="Proteomes" id="UP001371305">
    <property type="component" value="Unassembled WGS sequence"/>
</dbReference>
<organism evidence="1 2">
    <name type="scientific">Luteolibacter soli</name>
    <dbReference type="NCBI Taxonomy" id="3135280"/>
    <lineage>
        <taxon>Bacteria</taxon>
        <taxon>Pseudomonadati</taxon>
        <taxon>Verrucomicrobiota</taxon>
        <taxon>Verrucomicrobiia</taxon>
        <taxon>Verrucomicrobiales</taxon>
        <taxon>Verrucomicrobiaceae</taxon>
        <taxon>Luteolibacter</taxon>
    </lineage>
</organism>
<dbReference type="RefSeq" id="WP_341406538.1">
    <property type="nucleotide sequence ID" value="NZ_JBBUKT010000008.1"/>
</dbReference>
<gene>
    <name evidence="1" type="ORF">WKV53_19865</name>
</gene>
<name>A0ABU9AYE5_9BACT</name>
<evidence type="ECO:0000313" key="1">
    <source>
        <dbReference type="EMBL" id="MEK7952781.1"/>
    </source>
</evidence>
<comment type="caution">
    <text evidence="1">The sequence shown here is derived from an EMBL/GenBank/DDBJ whole genome shotgun (WGS) entry which is preliminary data.</text>
</comment>
<protein>
    <recommendedName>
        <fullName evidence="3">DUF3168 domain-containing protein</fullName>
    </recommendedName>
</protein>
<dbReference type="InterPro" id="IPR021508">
    <property type="entry name" value="Gp17-like"/>
</dbReference>
<evidence type="ECO:0000313" key="2">
    <source>
        <dbReference type="Proteomes" id="UP001371305"/>
    </source>
</evidence>